<gene>
    <name evidence="1" type="ORF">H114_15647</name>
</gene>
<dbReference type="PATRIC" id="fig|1284664.3.peg.3142"/>
<protein>
    <submittedName>
        <fullName evidence="1">Uncharacterized protein</fullName>
    </submittedName>
</protein>
<sequence>MPLALPLVNTIGSSADCAAFMKTAEGSAVLDGEKVDADAHQAETIEFRSAPGNLVTGTDGATAVRTSLSRWT</sequence>
<keyword evidence="2" id="KW-1185">Reference proteome</keyword>
<evidence type="ECO:0000313" key="2">
    <source>
        <dbReference type="Proteomes" id="UP000011732"/>
    </source>
</evidence>
<organism evidence="1 2">
    <name type="scientific">Streptomyces gancidicus BKS 13-15</name>
    <dbReference type="NCBI Taxonomy" id="1284664"/>
    <lineage>
        <taxon>Bacteria</taxon>
        <taxon>Bacillati</taxon>
        <taxon>Actinomycetota</taxon>
        <taxon>Actinomycetes</taxon>
        <taxon>Kitasatosporales</taxon>
        <taxon>Streptomycetaceae</taxon>
        <taxon>Streptomyces</taxon>
        <taxon>Streptomyces pseudogriseolus group</taxon>
    </lineage>
</organism>
<comment type="caution">
    <text evidence="1">The sequence shown here is derived from an EMBL/GenBank/DDBJ whole genome shotgun (WGS) entry which is preliminary data.</text>
</comment>
<dbReference type="EMBL" id="AOHP01000065">
    <property type="protein sequence ID" value="EMF28078.1"/>
    <property type="molecule type" value="Genomic_DNA"/>
</dbReference>
<reference evidence="1 2" key="1">
    <citation type="journal article" date="2013" name="Genome Announc.">
        <title>Draft Genome Sequence of Streptomyces gancidicus Strain BKS 13-15.</title>
        <authorList>
            <person name="Kumar S."/>
            <person name="Kaur N."/>
            <person name="Singh N.K."/>
            <person name="Raghava G.P."/>
            <person name="Mayilraj S."/>
        </authorList>
    </citation>
    <scope>NUCLEOTIDE SEQUENCE [LARGE SCALE GENOMIC DNA]</scope>
    <source>
        <strain evidence="1 2">BKS 13-15</strain>
    </source>
</reference>
<dbReference type="AlphaFoldDB" id="M3CVG1"/>
<evidence type="ECO:0000313" key="1">
    <source>
        <dbReference type="EMBL" id="EMF28078.1"/>
    </source>
</evidence>
<proteinExistence type="predicted"/>
<accession>M3CVG1</accession>
<dbReference type="Proteomes" id="UP000011732">
    <property type="component" value="Unassembled WGS sequence"/>
</dbReference>
<name>M3CVG1_STREZ</name>